<dbReference type="SUPFAM" id="SSF140736">
    <property type="entry name" value="Rv1873-like"/>
    <property type="match status" value="1"/>
</dbReference>
<evidence type="ECO:0000313" key="2">
    <source>
        <dbReference type="Proteomes" id="UP001615550"/>
    </source>
</evidence>
<dbReference type="Gene3D" id="1.25.40.380">
    <property type="entry name" value="Protein of unknown function DUF1810"/>
    <property type="match status" value="1"/>
</dbReference>
<reference evidence="1 2" key="1">
    <citation type="submission" date="2024-08" db="EMBL/GenBank/DDBJ databases">
        <title>Draft Genome Sequence of Legionella lytica strain DSB2004, Isolated From a Fire Sprinkler System.</title>
        <authorList>
            <person name="Everhart A.D."/>
            <person name="Kidane D.T."/>
            <person name="Farone A.L."/>
            <person name="Farone M.B."/>
        </authorList>
    </citation>
    <scope>NUCLEOTIDE SEQUENCE [LARGE SCALE GENOMIC DNA]</scope>
    <source>
        <strain evidence="1 2">DSB2004</strain>
    </source>
</reference>
<dbReference type="Proteomes" id="UP001615550">
    <property type="component" value="Unassembled WGS sequence"/>
</dbReference>
<sequence length="160" mass="18565">MSIERFIQAQQGQDFFPTYTEAYKEIAQGRKTSHWIWYIFPQLQSLGHSSTAKHFGITDLQEAFDYLQNTTLFEHYNEILHLVLKQLQTIPLRTLMGGSIDTSKLVSSVTLFRKAASLLSNEKETELDYHELIRCCDLVLRKTADQGHPPCQYTLEFTEM</sequence>
<proteinExistence type="predicted"/>
<accession>A0ABW8D3D0</accession>
<keyword evidence="2" id="KW-1185">Reference proteome</keyword>
<dbReference type="InterPro" id="IPR014937">
    <property type="entry name" value="DUF1810"/>
</dbReference>
<name>A0ABW8D3D0_9GAMM</name>
<organism evidence="1 2">
    <name type="scientific">Legionella lytica</name>
    <dbReference type="NCBI Taxonomy" id="96232"/>
    <lineage>
        <taxon>Bacteria</taxon>
        <taxon>Pseudomonadati</taxon>
        <taxon>Pseudomonadota</taxon>
        <taxon>Gammaproteobacteria</taxon>
        <taxon>Legionellales</taxon>
        <taxon>Legionellaceae</taxon>
        <taxon>Legionella</taxon>
    </lineage>
</organism>
<evidence type="ECO:0000313" key="1">
    <source>
        <dbReference type="EMBL" id="MFJ1267201.1"/>
    </source>
</evidence>
<comment type="caution">
    <text evidence="1">The sequence shown here is derived from an EMBL/GenBank/DDBJ whole genome shotgun (WGS) entry which is preliminary data.</text>
</comment>
<dbReference type="Pfam" id="PF08837">
    <property type="entry name" value="DUF1810"/>
    <property type="match status" value="1"/>
</dbReference>
<gene>
    <name evidence="1" type="ORF">ACD661_01380</name>
</gene>
<dbReference type="RefSeq" id="WP_400185765.1">
    <property type="nucleotide sequence ID" value="NZ_JBGORX010000001.1"/>
</dbReference>
<protein>
    <submittedName>
        <fullName evidence="1">DUF1810 family protein</fullName>
    </submittedName>
</protein>
<dbReference type="EMBL" id="JBGORX010000001">
    <property type="protein sequence ID" value="MFJ1267201.1"/>
    <property type="molecule type" value="Genomic_DNA"/>
</dbReference>
<dbReference type="InterPro" id="IPR036287">
    <property type="entry name" value="Rv1873-like_sf"/>
</dbReference>